<dbReference type="EMBL" id="JPOS01000084">
    <property type="protein sequence ID" value="KGE85696.1"/>
    <property type="molecule type" value="Genomic_DNA"/>
</dbReference>
<dbReference type="Proteomes" id="UP000029736">
    <property type="component" value="Unassembled WGS sequence"/>
</dbReference>
<name>A0A098S0N6_9BACT</name>
<evidence type="ECO:0000313" key="2">
    <source>
        <dbReference type="EMBL" id="KGE85696.1"/>
    </source>
</evidence>
<evidence type="ECO:0000313" key="3">
    <source>
        <dbReference type="Proteomes" id="UP000029736"/>
    </source>
</evidence>
<dbReference type="RefSeq" id="WP_044227783.1">
    <property type="nucleotide sequence ID" value="NZ_JPOS01000084.1"/>
</dbReference>
<organism evidence="2 3">
    <name type="scientific">Phaeodactylibacter xiamenensis</name>
    <dbReference type="NCBI Taxonomy" id="1524460"/>
    <lineage>
        <taxon>Bacteria</taxon>
        <taxon>Pseudomonadati</taxon>
        <taxon>Bacteroidota</taxon>
        <taxon>Saprospiria</taxon>
        <taxon>Saprospirales</taxon>
        <taxon>Haliscomenobacteraceae</taxon>
        <taxon>Phaeodactylibacter</taxon>
    </lineage>
</organism>
<gene>
    <name evidence="2" type="ORF">IX84_26850</name>
</gene>
<feature type="region of interest" description="Disordered" evidence="1">
    <location>
        <begin position="138"/>
        <end position="158"/>
    </location>
</feature>
<comment type="caution">
    <text evidence="2">The sequence shown here is derived from an EMBL/GenBank/DDBJ whole genome shotgun (WGS) entry which is preliminary data.</text>
</comment>
<sequence length="408" mass="45794">MNQKTGIILLKVKPPISEESTQSKAIASSDYHIVNEKGAIAVIEYPFDAIERSKKDRTFELVLKDAANLAARKQATLIIDSNGYLESSKDEVLLEYLKIIEREKIDFKIKDLDHFNKESLSLFVNIMDQRYANAKALRDEMASQPGAAPSNRPTPEAGMKALKLSSSQMKSALRRKQAADLDPRNILARKEIVRLKKLGKQLGVRMTDYAISKKLTDKEIKTRNNNPFRANEISRQIKAFEDLEAGFKENNKLKRKVSSSITEVLSTNAEPEIAPKANSAKAPKPSIESVKTTVPISLNNRNLNVTESLVLSFRSELLTDVVLRIYDNKEELLHEVDIPSGTSEESYSIIEDIPLRPGLYYASLSEQSTNGANEEIRYKPVWFSLTVRKDVIAPLSDSDSKFSASDFQ</sequence>
<accession>A0A098S0N6</accession>
<proteinExistence type="predicted"/>
<dbReference type="AlphaFoldDB" id="A0A098S0N6"/>
<protein>
    <submittedName>
        <fullName evidence="2">Uncharacterized protein</fullName>
    </submittedName>
</protein>
<keyword evidence="3" id="KW-1185">Reference proteome</keyword>
<reference evidence="2 3" key="1">
    <citation type="journal article" date="2014" name="Int. J. Syst. Evol. Microbiol.">
        <title>Phaeodactylibacter xiamenensis gen. nov., sp. nov., a member of the family Saprospiraceae isolated from the marine alga Phaeodactylum tricornutum.</title>
        <authorList>
            <person name="Chen Z.Jr."/>
            <person name="Lei X."/>
            <person name="Lai Q."/>
            <person name="Li Y."/>
            <person name="Zhang B."/>
            <person name="Zhang J."/>
            <person name="Zhang H."/>
            <person name="Yang L."/>
            <person name="Zheng W."/>
            <person name="Tian Y."/>
            <person name="Yu Z."/>
            <person name="Xu H.Jr."/>
            <person name="Zheng T."/>
        </authorList>
    </citation>
    <scope>NUCLEOTIDE SEQUENCE [LARGE SCALE GENOMIC DNA]</scope>
    <source>
        <strain evidence="2 3">KD52</strain>
    </source>
</reference>
<evidence type="ECO:0000256" key="1">
    <source>
        <dbReference type="SAM" id="MobiDB-lite"/>
    </source>
</evidence>